<dbReference type="CDD" id="cd01127">
    <property type="entry name" value="TrwB_TraG_TraD_VirD4"/>
    <property type="match status" value="1"/>
</dbReference>
<comment type="similarity">
    <text evidence="2">Belongs to the VirD4/TraG family.</text>
</comment>
<keyword evidence="3" id="KW-1003">Cell membrane</keyword>
<feature type="region of interest" description="Disordered" evidence="7">
    <location>
        <begin position="553"/>
        <end position="574"/>
    </location>
</feature>
<comment type="subcellular location">
    <subcellularLocation>
        <location evidence="1">Cell membrane</location>
        <topology evidence="1">Multi-pass membrane protein</topology>
    </subcellularLocation>
</comment>
<keyword evidence="6 8" id="KW-0472">Membrane</keyword>
<evidence type="ECO:0000256" key="2">
    <source>
        <dbReference type="ARBA" id="ARBA00008806"/>
    </source>
</evidence>
<proteinExistence type="inferred from homology"/>
<dbReference type="Pfam" id="PF02534">
    <property type="entry name" value="T4SS-DNA_transf"/>
    <property type="match status" value="1"/>
</dbReference>
<dbReference type="Gene3D" id="3.40.50.300">
    <property type="entry name" value="P-loop containing nucleotide triphosphate hydrolases"/>
    <property type="match status" value="1"/>
</dbReference>
<feature type="transmembrane region" description="Helical" evidence="8">
    <location>
        <begin position="67"/>
        <end position="87"/>
    </location>
</feature>
<dbReference type="RefSeq" id="WP_012850347.1">
    <property type="nucleotide sequence ID" value="NZ_MG456577.1"/>
</dbReference>
<evidence type="ECO:0000256" key="4">
    <source>
        <dbReference type="ARBA" id="ARBA00022692"/>
    </source>
</evidence>
<dbReference type="PANTHER" id="PTHR37937">
    <property type="entry name" value="CONJUGATIVE TRANSFER: DNA TRANSPORT"/>
    <property type="match status" value="1"/>
</dbReference>
<dbReference type="AlphaFoldDB" id="A0A2K9UZ72"/>
<feature type="transmembrane region" description="Helical" evidence="8">
    <location>
        <begin position="12"/>
        <end position="36"/>
    </location>
</feature>
<evidence type="ECO:0000256" key="1">
    <source>
        <dbReference type="ARBA" id="ARBA00004651"/>
    </source>
</evidence>
<name>A0A2K9UZ72_VIBAL</name>
<dbReference type="EMBL" id="MG456577">
    <property type="protein sequence ID" value="AUV50319.1"/>
    <property type="molecule type" value="Genomic_DNA"/>
</dbReference>
<keyword evidence="9" id="KW-0614">Plasmid</keyword>
<evidence type="ECO:0000256" key="7">
    <source>
        <dbReference type="SAM" id="MobiDB-lite"/>
    </source>
</evidence>
<evidence type="ECO:0000256" key="8">
    <source>
        <dbReference type="SAM" id="Phobius"/>
    </source>
</evidence>
<evidence type="ECO:0000256" key="3">
    <source>
        <dbReference type="ARBA" id="ARBA00022475"/>
    </source>
</evidence>
<accession>A0A2K9UZ72</accession>
<keyword evidence="4 8" id="KW-0812">Transmembrane</keyword>
<sequence length="645" mass="72471">MTLNLSDAKWLKIVLLLAVPIIAIVGWAWLSGYFYLELAGLDGRAATPWTLYQYWYYYGEDKATQSWLTISGLGGLIVVCLPLLVIFSPAKRKLFGDAKWATTKDIAKAGLFADDGIIVGQKTSFMGLSKRFLVYGGNQHALMSAPTRSGKGVSVVIPTLLTWSGSTVILDLKQENWDITSGFRSAHGQDCYLLNLAPRNHRTHRWNPLYYISDDPAFRINDIQKIGQMLFPKIDNEAPIWQSSARSLWLGIVLYLIETDELPVTMGEALRQLTMGDERLAEIIEERQESDNPLSRECYLALKEYLDTPDKTRGSVRKGFTAALELFYNPMIDAATAENDFDLRDLRKKRMSVYVAITPDDLDRLAPLINLFFQQVIDQNTRELPEQNPELKYQCLLLPDEFTAMGKVGILSKSISYIAGYGLRMLPIIQSPAQLREVYGADATETFMENHALQIIFAPKNIKVAKEISETLGTTTVKNKSRTRQLVGKASRSENASDHSRALLLPQEVKGIGEKAEILIMENTPPIRCEKVTWYKEKVFSERGNNLKALEQGDPDAIKWPSPEVPKLDPSSRKMGELDFRSNAVSEANRTVIERPVTAQDIENIDSLDLDNFSCDFSKIEVPKGDIDDEAMDALVNDFFDVMAA</sequence>
<protein>
    <submittedName>
        <fullName evidence="9">Type IV secretion protein</fullName>
    </submittedName>
</protein>
<dbReference type="SUPFAM" id="SSF52540">
    <property type="entry name" value="P-loop containing nucleoside triphosphate hydrolases"/>
    <property type="match status" value="1"/>
</dbReference>
<geneLocation type="plasmid" evidence="9">
    <name>pVb1978</name>
</geneLocation>
<dbReference type="InterPro" id="IPR051539">
    <property type="entry name" value="T4SS-coupling_protein"/>
</dbReference>
<dbReference type="InterPro" id="IPR003688">
    <property type="entry name" value="TraG/VirD4"/>
</dbReference>
<dbReference type="PANTHER" id="PTHR37937:SF1">
    <property type="entry name" value="CONJUGATIVE TRANSFER: DNA TRANSPORT"/>
    <property type="match status" value="1"/>
</dbReference>
<evidence type="ECO:0000256" key="6">
    <source>
        <dbReference type="ARBA" id="ARBA00023136"/>
    </source>
</evidence>
<organism evidence="9">
    <name type="scientific">Vibrio alginolyticus</name>
    <dbReference type="NCBI Taxonomy" id="663"/>
    <lineage>
        <taxon>Bacteria</taxon>
        <taxon>Pseudomonadati</taxon>
        <taxon>Pseudomonadota</taxon>
        <taxon>Gammaproteobacteria</taxon>
        <taxon>Vibrionales</taxon>
        <taxon>Vibrionaceae</taxon>
        <taxon>Vibrio</taxon>
    </lineage>
</organism>
<evidence type="ECO:0000313" key="9">
    <source>
        <dbReference type="EMBL" id="AUV50319.1"/>
    </source>
</evidence>
<keyword evidence="5 8" id="KW-1133">Transmembrane helix</keyword>
<evidence type="ECO:0000256" key="5">
    <source>
        <dbReference type="ARBA" id="ARBA00022989"/>
    </source>
</evidence>
<dbReference type="InterPro" id="IPR027417">
    <property type="entry name" value="P-loop_NTPase"/>
</dbReference>
<reference evidence="9" key="1">
    <citation type="submission" date="2017-11" db="EMBL/GenBank/DDBJ databases">
        <title>Genetic charecterization of a blaVIM-1-Carrying plasmid in Vibrio alginolyticus.</title>
        <authorList>
            <person name="Zheng Z."/>
            <person name="Li R."/>
            <person name="Chen S."/>
        </authorList>
    </citation>
    <scope>NUCLEOTIDE SEQUENCE</scope>
    <source>
        <strain evidence="9">Vb1978</strain>
        <plasmid evidence="9">pVb1978</plasmid>
    </source>
</reference>
<dbReference type="GO" id="GO:0005886">
    <property type="term" value="C:plasma membrane"/>
    <property type="evidence" value="ECO:0007669"/>
    <property type="project" value="UniProtKB-SubCell"/>
</dbReference>